<keyword evidence="6" id="KW-1185">Reference proteome</keyword>
<dbReference type="PANTHER" id="PTHR10357:SF179">
    <property type="entry name" value="NEUTRAL AND BASIC AMINO ACID TRANSPORT PROTEIN RBAT"/>
    <property type="match status" value="1"/>
</dbReference>
<proteinExistence type="inferred from homology"/>
<dbReference type="Gene3D" id="3.90.400.10">
    <property type="entry name" value="Oligo-1,6-glucosidase, Domain 2"/>
    <property type="match status" value="1"/>
</dbReference>
<dbReference type="PANTHER" id="PTHR10357">
    <property type="entry name" value="ALPHA-AMYLASE FAMILY MEMBER"/>
    <property type="match status" value="1"/>
</dbReference>
<dbReference type="SMART" id="SM00642">
    <property type="entry name" value="Aamy"/>
    <property type="match status" value="1"/>
</dbReference>
<dbReference type="InterPro" id="IPR013780">
    <property type="entry name" value="Glyco_hydro_b"/>
</dbReference>
<evidence type="ECO:0000313" key="5">
    <source>
        <dbReference type="EMBL" id="RYC29348.1"/>
    </source>
</evidence>
<dbReference type="FunFam" id="3.90.400.10:FF:000002">
    <property type="entry name" value="Sucrose isomerase"/>
    <property type="match status" value="1"/>
</dbReference>
<dbReference type="GO" id="GO:0004556">
    <property type="term" value="F:alpha-amylase activity"/>
    <property type="evidence" value="ECO:0007669"/>
    <property type="project" value="TreeGrafter"/>
</dbReference>
<comment type="similarity">
    <text evidence="1">Belongs to the glycosyl hydrolase 13 family.</text>
</comment>
<organism evidence="5 6">
    <name type="scientific">Lichenibacterium minor</name>
    <dbReference type="NCBI Taxonomy" id="2316528"/>
    <lineage>
        <taxon>Bacteria</taxon>
        <taxon>Pseudomonadati</taxon>
        <taxon>Pseudomonadota</taxon>
        <taxon>Alphaproteobacteria</taxon>
        <taxon>Hyphomicrobiales</taxon>
        <taxon>Lichenihabitantaceae</taxon>
        <taxon>Lichenibacterium</taxon>
    </lineage>
</organism>
<gene>
    <name evidence="5" type="ORF">D3273_24460</name>
</gene>
<name>A0A4Q2U109_9HYPH</name>
<dbReference type="Gene3D" id="2.60.40.1180">
    <property type="entry name" value="Golgi alpha-mannosidase II"/>
    <property type="match status" value="1"/>
</dbReference>
<dbReference type="AlphaFoldDB" id="A0A4Q2U109"/>
<keyword evidence="2" id="KW-0378">Hydrolase</keyword>
<dbReference type="SUPFAM" id="SSF51445">
    <property type="entry name" value="(Trans)glycosidases"/>
    <property type="match status" value="1"/>
</dbReference>
<protein>
    <submittedName>
        <fullName evidence="5">Alpha-glucosidase</fullName>
    </submittedName>
</protein>
<accession>A0A4Q2U109</accession>
<dbReference type="Gene3D" id="3.20.20.80">
    <property type="entry name" value="Glycosidases"/>
    <property type="match status" value="1"/>
</dbReference>
<dbReference type="SUPFAM" id="SSF51011">
    <property type="entry name" value="Glycosyl hydrolase domain"/>
    <property type="match status" value="1"/>
</dbReference>
<dbReference type="Proteomes" id="UP000290759">
    <property type="component" value="Unassembled WGS sequence"/>
</dbReference>
<reference evidence="5 6" key="1">
    <citation type="submission" date="2018-12" db="EMBL/GenBank/DDBJ databases">
        <authorList>
            <person name="Grouzdev D.S."/>
            <person name="Krutkina M.S."/>
        </authorList>
    </citation>
    <scope>NUCLEOTIDE SEQUENCE [LARGE SCALE GENOMIC DNA]</scope>
    <source>
        <strain evidence="5 6">RmlP026</strain>
    </source>
</reference>
<evidence type="ECO:0000256" key="1">
    <source>
        <dbReference type="ARBA" id="ARBA00008061"/>
    </source>
</evidence>
<evidence type="ECO:0000259" key="4">
    <source>
        <dbReference type="SMART" id="SM00642"/>
    </source>
</evidence>
<dbReference type="InterPro" id="IPR017853">
    <property type="entry name" value="GH"/>
</dbReference>
<feature type="domain" description="Glycosyl hydrolase family 13 catalytic" evidence="4">
    <location>
        <begin position="49"/>
        <end position="442"/>
    </location>
</feature>
<sequence length="592" mass="65330">MPTRRDVLRLIAVPLAGLAFAGRPGLLLAQAEAVGNETWRWWKEAVVYQIYPRSFMDSDGDGVGDLPGIVSKLDYIAALGVDVVWLCPHYPSPNVDNGYDVSDYRAVSPLFGTMADFDALVAGLKARGIRLIVDLVVNHTSDQHPWFERSRSARDAPGRDFYIWRDGRDGGPPSNYPSLFGGPAWTRDDTTGQYYLHLFAPQQPDLNWDEPRVRAEVHDIMRFWLDRGVSGFRLDAITFISKQPGLPDLTPDELRDPTRVYADGPHRDDYLREMDREVLSHTDAMTVGEAGGVSAEGARTLTDARRHELDMVFTFALVGLARTVESPSALLPAMRRIIAERDRAAGDDGWVASYLENHDQPRSLSHFGDPDLAWRTRSAKVLATLLLTQRATPFVYQGEELGMANYPFTSIEQIEDVRAKREWRERIESGAVPAAVALDALRHTGRDNARTPMQWTAGLQAGFTTGRPWLPVNPDAVTVNAAGEGADPNSVLLFYRCLIALRKRVPALVHGAWRDIDPDHPVVFGYTRTLPDAACLVLMNFGREPIAYRLPPGVLAGEVLLSSEAGTGPAPGVPVVQLAGWQSLILSTAPAL</sequence>
<evidence type="ECO:0000256" key="2">
    <source>
        <dbReference type="ARBA" id="ARBA00022801"/>
    </source>
</evidence>
<reference evidence="5 6" key="2">
    <citation type="submission" date="2019-02" db="EMBL/GenBank/DDBJ databases">
        <title>'Lichenibacterium ramalinii' gen. nov. sp. nov., 'Lichenibacterium minor' gen. nov. sp. nov.</title>
        <authorList>
            <person name="Pankratov T."/>
        </authorList>
    </citation>
    <scope>NUCLEOTIDE SEQUENCE [LARGE SCALE GENOMIC DNA]</scope>
    <source>
        <strain evidence="5 6">RmlP026</strain>
    </source>
</reference>
<dbReference type="RefSeq" id="WP_129229584.1">
    <property type="nucleotide sequence ID" value="NZ_QYBB01000056.1"/>
</dbReference>
<keyword evidence="3" id="KW-0326">Glycosidase</keyword>
<dbReference type="CDD" id="cd11333">
    <property type="entry name" value="AmyAc_SI_OligoGlu_DGase"/>
    <property type="match status" value="1"/>
</dbReference>
<comment type="caution">
    <text evidence="5">The sequence shown here is derived from an EMBL/GenBank/DDBJ whole genome shotgun (WGS) entry which is preliminary data.</text>
</comment>
<dbReference type="PROSITE" id="PS51318">
    <property type="entry name" value="TAT"/>
    <property type="match status" value="1"/>
</dbReference>
<dbReference type="InterPro" id="IPR045857">
    <property type="entry name" value="O16G_dom_2"/>
</dbReference>
<dbReference type="OrthoDB" id="9805159at2"/>
<evidence type="ECO:0000313" key="6">
    <source>
        <dbReference type="Proteomes" id="UP000290759"/>
    </source>
</evidence>
<dbReference type="InterPro" id="IPR006047">
    <property type="entry name" value="GH13_cat_dom"/>
</dbReference>
<evidence type="ECO:0000256" key="3">
    <source>
        <dbReference type="ARBA" id="ARBA00023295"/>
    </source>
</evidence>
<dbReference type="FunFam" id="3.20.20.80:FF:000064">
    <property type="entry name" value="Oligo-1,6-glucosidase"/>
    <property type="match status" value="2"/>
</dbReference>
<dbReference type="EMBL" id="QYBB01000056">
    <property type="protein sequence ID" value="RYC29348.1"/>
    <property type="molecule type" value="Genomic_DNA"/>
</dbReference>
<dbReference type="Pfam" id="PF00128">
    <property type="entry name" value="Alpha-amylase"/>
    <property type="match status" value="1"/>
</dbReference>
<dbReference type="InterPro" id="IPR006311">
    <property type="entry name" value="TAT_signal"/>
</dbReference>
<dbReference type="GO" id="GO:0009313">
    <property type="term" value="P:oligosaccharide catabolic process"/>
    <property type="evidence" value="ECO:0007669"/>
    <property type="project" value="TreeGrafter"/>
</dbReference>